<evidence type="ECO:0000313" key="1">
    <source>
        <dbReference type="EMBL" id="KII66806.1"/>
    </source>
</evidence>
<keyword evidence="2" id="KW-1185">Reference proteome</keyword>
<evidence type="ECO:0000313" key="2">
    <source>
        <dbReference type="Proteomes" id="UP000031668"/>
    </source>
</evidence>
<sequence length="112" mass="13156">MNRYNCLQMFNPTFLGCCPHVNVSFRVLSSIGTDHLPMISVVHYSRLLNTHSPLLCTLWLRYQCRISFMGELNFTRNIKIKHYLLNKNYQIQTCKRKTPTFVLNSNSIEKLS</sequence>
<dbReference type="EMBL" id="JWZT01003442">
    <property type="protein sequence ID" value="KII66806.1"/>
    <property type="molecule type" value="Genomic_DNA"/>
</dbReference>
<proteinExistence type="predicted"/>
<dbReference type="Proteomes" id="UP000031668">
    <property type="component" value="Unassembled WGS sequence"/>
</dbReference>
<protein>
    <submittedName>
        <fullName evidence="1">Uncharacterized protein</fullName>
    </submittedName>
</protein>
<organism evidence="1 2">
    <name type="scientific">Thelohanellus kitauei</name>
    <name type="common">Myxosporean</name>
    <dbReference type="NCBI Taxonomy" id="669202"/>
    <lineage>
        <taxon>Eukaryota</taxon>
        <taxon>Metazoa</taxon>
        <taxon>Cnidaria</taxon>
        <taxon>Myxozoa</taxon>
        <taxon>Myxosporea</taxon>
        <taxon>Bivalvulida</taxon>
        <taxon>Platysporina</taxon>
        <taxon>Myxobolidae</taxon>
        <taxon>Thelohanellus</taxon>
    </lineage>
</organism>
<reference evidence="1 2" key="1">
    <citation type="journal article" date="2014" name="Genome Biol. Evol.">
        <title>The genome of the myxosporean Thelohanellus kitauei shows adaptations to nutrient acquisition within its fish host.</title>
        <authorList>
            <person name="Yang Y."/>
            <person name="Xiong J."/>
            <person name="Zhou Z."/>
            <person name="Huo F."/>
            <person name="Miao W."/>
            <person name="Ran C."/>
            <person name="Liu Y."/>
            <person name="Zhang J."/>
            <person name="Feng J."/>
            <person name="Wang M."/>
            <person name="Wang M."/>
            <person name="Wang L."/>
            <person name="Yao B."/>
        </authorList>
    </citation>
    <scope>NUCLEOTIDE SEQUENCE [LARGE SCALE GENOMIC DNA]</scope>
    <source>
        <strain evidence="1">Wuqing</strain>
    </source>
</reference>
<dbReference type="AlphaFoldDB" id="A0A0C2MI82"/>
<dbReference type="PROSITE" id="PS51257">
    <property type="entry name" value="PROKAR_LIPOPROTEIN"/>
    <property type="match status" value="1"/>
</dbReference>
<name>A0A0C2MI82_THEKT</name>
<gene>
    <name evidence="1" type="ORF">RF11_05943</name>
</gene>
<accession>A0A0C2MI82</accession>
<comment type="caution">
    <text evidence="1">The sequence shown here is derived from an EMBL/GenBank/DDBJ whole genome shotgun (WGS) entry which is preliminary data.</text>
</comment>